<evidence type="ECO:0000256" key="5">
    <source>
        <dbReference type="PROSITE-ProRule" id="PRU10141"/>
    </source>
</evidence>
<evidence type="ECO:0000256" key="1">
    <source>
        <dbReference type="ARBA" id="ARBA00022679"/>
    </source>
</evidence>
<dbReference type="InterPro" id="IPR011009">
    <property type="entry name" value="Kinase-like_dom_sf"/>
</dbReference>
<dbReference type="EMBL" id="JARQWQ010000031">
    <property type="protein sequence ID" value="KAK2561926.1"/>
    <property type="molecule type" value="Genomic_DNA"/>
</dbReference>
<keyword evidence="4 5" id="KW-0067">ATP-binding</keyword>
<dbReference type="PROSITE" id="PS00107">
    <property type="entry name" value="PROTEIN_KINASE_ATP"/>
    <property type="match status" value="1"/>
</dbReference>
<dbReference type="Pfam" id="PF00069">
    <property type="entry name" value="Pkinase"/>
    <property type="match status" value="1"/>
</dbReference>
<evidence type="ECO:0000256" key="2">
    <source>
        <dbReference type="ARBA" id="ARBA00022741"/>
    </source>
</evidence>
<dbReference type="InterPro" id="IPR017441">
    <property type="entry name" value="Protein_kinase_ATP_BS"/>
</dbReference>
<proteinExistence type="predicted"/>
<feature type="binding site" evidence="5">
    <location>
        <position position="58"/>
    </location>
    <ligand>
        <name>ATP</name>
        <dbReference type="ChEBI" id="CHEBI:30616"/>
    </ligand>
</feature>
<organism evidence="7 8">
    <name type="scientific">Acropora cervicornis</name>
    <name type="common">Staghorn coral</name>
    <dbReference type="NCBI Taxonomy" id="6130"/>
    <lineage>
        <taxon>Eukaryota</taxon>
        <taxon>Metazoa</taxon>
        <taxon>Cnidaria</taxon>
        <taxon>Anthozoa</taxon>
        <taxon>Hexacorallia</taxon>
        <taxon>Scleractinia</taxon>
        <taxon>Astrocoeniina</taxon>
        <taxon>Acroporidae</taxon>
        <taxon>Acropora</taxon>
    </lineage>
</organism>
<dbReference type="GO" id="GO:0004674">
    <property type="term" value="F:protein serine/threonine kinase activity"/>
    <property type="evidence" value="ECO:0007669"/>
    <property type="project" value="TreeGrafter"/>
</dbReference>
<evidence type="ECO:0000256" key="3">
    <source>
        <dbReference type="ARBA" id="ARBA00022777"/>
    </source>
</evidence>
<reference evidence="7" key="1">
    <citation type="journal article" date="2023" name="G3 (Bethesda)">
        <title>Whole genome assembly and annotation of the endangered Caribbean coral Acropora cervicornis.</title>
        <authorList>
            <person name="Selwyn J.D."/>
            <person name="Vollmer S.V."/>
        </authorList>
    </citation>
    <scope>NUCLEOTIDE SEQUENCE</scope>
    <source>
        <strain evidence="7">K2</strain>
    </source>
</reference>
<name>A0AAD9QIF5_ACRCE</name>
<dbReference type="Proteomes" id="UP001249851">
    <property type="component" value="Unassembled WGS sequence"/>
</dbReference>
<feature type="domain" description="Protein kinase" evidence="6">
    <location>
        <begin position="29"/>
        <end position="241"/>
    </location>
</feature>
<comment type="caution">
    <text evidence="7">The sequence shown here is derived from an EMBL/GenBank/DDBJ whole genome shotgun (WGS) entry which is preliminary data.</text>
</comment>
<dbReference type="SMART" id="SM00220">
    <property type="entry name" value="S_TKc"/>
    <property type="match status" value="1"/>
</dbReference>
<dbReference type="GO" id="GO:0005524">
    <property type="term" value="F:ATP binding"/>
    <property type="evidence" value="ECO:0007669"/>
    <property type="project" value="UniProtKB-UniRule"/>
</dbReference>
<protein>
    <submittedName>
        <fullName evidence="7">Mitogen-activated protein kinase kinase kinase ANP1</fullName>
    </submittedName>
</protein>
<keyword evidence="1" id="KW-0808">Transferase</keyword>
<evidence type="ECO:0000313" key="8">
    <source>
        <dbReference type="Proteomes" id="UP001249851"/>
    </source>
</evidence>
<keyword evidence="8" id="KW-1185">Reference proteome</keyword>
<keyword evidence="3 7" id="KW-0418">Kinase</keyword>
<dbReference type="SUPFAM" id="SSF56112">
    <property type="entry name" value="Protein kinase-like (PK-like)"/>
    <property type="match status" value="1"/>
</dbReference>
<dbReference type="AlphaFoldDB" id="A0AAD9QIF5"/>
<dbReference type="InterPro" id="IPR051681">
    <property type="entry name" value="Ser/Thr_Kinases-Pseudokinases"/>
</dbReference>
<dbReference type="PANTHER" id="PTHR44329:SF288">
    <property type="entry name" value="MITOGEN-ACTIVATED PROTEIN KINASE KINASE KINASE 20"/>
    <property type="match status" value="1"/>
</dbReference>
<dbReference type="PROSITE" id="PS50011">
    <property type="entry name" value="PROTEIN_KINASE_DOM"/>
    <property type="match status" value="1"/>
</dbReference>
<accession>A0AAD9QIF5</accession>
<dbReference type="Gene3D" id="1.10.510.10">
    <property type="entry name" value="Transferase(Phosphotransferase) domain 1"/>
    <property type="match status" value="1"/>
</dbReference>
<keyword evidence="2 5" id="KW-0547">Nucleotide-binding</keyword>
<reference evidence="7" key="2">
    <citation type="journal article" date="2023" name="Science">
        <title>Genomic signatures of disease resistance in endangered staghorn corals.</title>
        <authorList>
            <person name="Vollmer S.V."/>
            <person name="Selwyn J.D."/>
            <person name="Despard B.A."/>
            <person name="Roesel C.L."/>
        </authorList>
    </citation>
    <scope>NUCLEOTIDE SEQUENCE</scope>
    <source>
        <strain evidence="7">K2</strain>
    </source>
</reference>
<gene>
    <name evidence="7" type="ORF">P5673_015346</name>
</gene>
<sequence>MAFKIPLIRTKSLSKGYFEGLPNFVWSDVKDKDEIGKGSFGSVMKGNYIPNGKVVVVKQFFGEGDSHLRNIAKEAKMLKGLCHPNITQFMGVCSKPLAIMMEYEYFDFTPFGLDHQISNLTFEHFLPVFPKAAKDVAVGLTFLHSNIAVHRDLKPGNVLVSNRHYIESSGDQLRSAFADCPVICKLTDFGESRSTLLQTAAIIHANTMNIVRGTKPDMAPEILLEGKLHCATMEDLKAIDI</sequence>
<dbReference type="PANTHER" id="PTHR44329">
    <property type="entry name" value="SERINE/THREONINE-PROTEIN KINASE TNNI3K-RELATED"/>
    <property type="match status" value="1"/>
</dbReference>
<dbReference type="InterPro" id="IPR000719">
    <property type="entry name" value="Prot_kinase_dom"/>
</dbReference>
<dbReference type="Gene3D" id="3.30.200.20">
    <property type="entry name" value="Phosphorylase Kinase, domain 1"/>
    <property type="match status" value="1"/>
</dbReference>
<evidence type="ECO:0000313" key="7">
    <source>
        <dbReference type="EMBL" id="KAK2561926.1"/>
    </source>
</evidence>
<evidence type="ECO:0000256" key="4">
    <source>
        <dbReference type="ARBA" id="ARBA00022840"/>
    </source>
</evidence>
<evidence type="ECO:0000259" key="6">
    <source>
        <dbReference type="PROSITE" id="PS50011"/>
    </source>
</evidence>